<name>A0A1E2S0C0_9HYPH</name>
<reference evidence="8 9" key="1">
    <citation type="submission" date="2016-07" db="EMBL/GenBank/DDBJ databases">
        <title>Draft genome sequence of Methyloligella halotolerans C2T (VKM B-2706T=CCUG 61687T=DSM 25045T), a halotolerant polyhydroxybutyrate accumulating methylotroph.</title>
        <authorList>
            <person name="Vasilenko O.V."/>
            <person name="Doronina N.V."/>
            <person name="Poroshina M.N."/>
            <person name="Tarlachkov S.V."/>
            <person name="Trotsenko Y.A."/>
        </authorList>
    </citation>
    <scope>NUCLEOTIDE SEQUENCE [LARGE SCALE GENOMIC DNA]</scope>
    <source>
        <strain evidence="8 9">VKM B-2706</strain>
    </source>
</reference>
<evidence type="ECO:0000256" key="3">
    <source>
        <dbReference type="ARBA" id="ARBA00022621"/>
    </source>
</evidence>
<evidence type="ECO:0000256" key="4">
    <source>
        <dbReference type="ARBA" id="ARBA00022723"/>
    </source>
</evidence>
<protein>
    <submittedName>
        <fullName evidence="8">Globin</fullName>
    </submittedName>
</protein>
<evidence type="ECO:0000256" key="1">
    <source>
        <dbReference type="ARBA" id="ARBA00022448"/>
    </source>
</evidence>
<dbReference type="GO" id="GO:0005344">
    <property type="term" value="F:oxygen carrier activity"/>
    <property type="evidence" value="ECO:0007669"/>
    <property type="project" value="UniProtKB-KW"/>
</dbReference>
<dbReference type="Gene3D" id="1.10.490.10">
    <property type="entry name" value="Globins"/>
    <property type="match status" value="1"/>
</dbReference>
<dbReference type="GO" id="GO:0020037">
    <property type="term" value="F:heme binding"/>
    <property type="evidence" value="ECO:0007669"/>
    <property type="project" value="InterPro"/>
</dbReference>
<evidence type="ECO:0000313" key="8">
    <source>
        <dbReference type="EMBL" id="ODA67943.1"/>
    </source>
</evidence>
<dbReference type="InterPro" id="IPR050532">
    <property type="entry name" value="Globin-like_OT"/>
</dbReference>
<organism evidence="8 9">
    <name type="scientific">Methyloligella halotolerans</name>
    <dbReference type="NCBI Taxonomy" id="1177755"/>
    <lineage>
        <taxon>Bacteria</taxon>
        <taxon>Pseudomonadati</taxon>
        <taxon>Pseudomonadota</taxon>
        <taxon>Alphaproteobacteria</taxon>
        <taxon>Hyphomicrobiales</taxon>
        <taxon>Hyphomicrobiaceae</taxon>
        <taxon>Methyloligella</taxon>
    </lineage>
</organism>
<comment type="caution">
    <text evidence="8">The sequence shown here is derived from an EMBL/GenBank/DDBJ whole genome shotgun (WGS) entry which is preliminary data.</text>
</comment>
<feature type="domain" description="Globin" evidence="7">
    <location>
        <begin position="19"/>
        <end position="151"/>
    </location>
</feature>
<dbReference type="AlphaFoldDB" id="A0A1E2S0C0"/>
<dbReference type="RefSeq" id="WP_141693852.1">
    <property type="nucleotide sequence ID" value="NZ_MASI01000002.1"/>
</dbReference>
<evidence type="ECO:0000256" key="5">
    <source>
        <dbReference type="ARBA" id="ARBA00023004"/>
    </source>
</evidence>
<keyword evidence="3 6" id="KW-0561">Oxygen transport</keyword>
<dbReference type="EMBL" id="MASI01000002">
    <property type="protein sequence ID" value="ODA67943.1"/>
    <property type="molecule type" value="Genomic_DNA"/>
</dbReference>
<dbReference type="SUPFAM" id="SSF46458">
    <property type="entry name" value="Globin-like"/>
    <property type="match status" value="1"/>
</dbReference>
<dbReference type="InterPro" id="IPR012292">
    <property type="entry name" value="Globin/Proto"/>
</dbReference>
<dbReference type="PROSITE" id="PS01033">
    <property type="entry name" value="GLOBIN"/>
    <property type="match status" value="1"/>
</dbReference>
<evidence type="ECO:0000313" key="9">
    <source>
        <dbReference type="Proteomes" id="UP000095087"/>
    </source>
</evidence>
<sequence>MSALALSSTVTEVDFSEFSLSTSERELVRASFNRLEPAAELVGILFFLRLFDVDPSMRNQFEGPIKPHAIKMMSTMSLAVISLKQRQGAKSALRLLGTRLRQKGLKADDYNTMADALIWTLEKSLDDEFTYSVRRAWKVYLSQITSVMAAA</sequence>
<dbReference type="InterPro" id="IPR009050">
    <property type="entry name" value="Globin-like_sf"/>
</dbReference>
<dbReference type="STRING" id="1177755.A7A08_01112"/>
<evidence type="ECO:0000259" key="7">
    <source>
        <dbReference type="PROSITE" id="PS01033"/>
    </source>
</evidence>
<evidence type="ECO:0000256" key="6">
    <source>
        <dbReference type="RuleBase" id="RU000356"/>
    </source>
</evidence>
<keyword evidence="9" id="KW-1185">Reference proteome</keyword>
<dbReference type="GO" id="GO:0046872">
    <property type="term" value="F:metal ion binding"/>
    <property type="evidence" value="ECO:0007669"/>
    <property type="project" value="UniProtKB-KW"/>
</dbReference>
<accession>A0A1E2S0C0</accession>
<dbReference type="PANTHER" id="PTHR46458:SF1">
    <property type="entry name" value="GEO09476P1"/>
    <property type="match status" value="1"/>
</dbReference>
<keyword evidence="1 6" id="KW-0813">Transport</keyword>
<dbReference type="InterPro" id="IPR000971">
    <property type="entry name" value="Globin"/>
</dbReference>
<keyword evidence="4" id="KW-0479">Metal-binding</keyword>
<dbReference type="PANTHER" id="PTHR46458">
    <property type="entry name" value="BLR2807 PROTEIN"/>
    <property type="match status" value="1"/>
</dbReference>
<dbReference type="Proteomes" id="UP000095087">
    <property type="component" value="Unassembled WGS sequence"/>
</dbReference>
<dbReference type="Pfam" id="PF00042">
    <property type="entry name" value="Globin"/>
    <property type="match status" value="1"/>
</dbReference>
<keyword evidence="2 6" id="KW-0349">Heme</keyword>
<dbReference type="GO" id="GO:0019825">
    <property type="term" value="F:oxygen binding"/>
    <property type="evidence" value="ECO:0007669"/>
    <property type="project" value="InterPro"/>
</dbReference>
<proteinExistence type="inferred from homology"/>
<gene>
    <name evidence="8" type="ORF">A7A08_01112</name>
</gene>
<evidence type="ECO:0000256" key="2">
    <source>
        <dbReference type="ARBA" id="ARBA00022617"/>
    </source>
</evidence>
<dbReference type="OrthoDB" id="3213438at2"/>
<keyword evidence="5" id="KW-0408">Iron</keyword>
<comment type="similarity">
    <text evidence="6">Belongs to the globin family.</text>
</comment>